<gene>
    <name evidence="9" type="ORF">ACFOGP_04220</name>
</gene>
<dbReference type="Pfam" id="PF02518">
    <property type="entry name" value="HATPase_c"/>
    <property type="match status" value="1"/>
</dbReference>
<reference evidence="10" key="1">
    <citation type="journal article" date="2019" name="Int. J. Syst. Evol. Microbiol.">
        <title>The Global Catalogue of Microorganisms (GCM) 10K type strain sequencing project: providing services to taxonomists for standard genome sequencing and annotation.</title>
        <authorList>
            <consortium name="The Broad Institute Genomics Platform"/>
            <consortium name="The Broad Institute Genome Sequencing Center for Infectious Disease"/>
            <person name="Wu L."/>
            <person name="Ma J."/>
        </authorList>
    </citation>
    <scope>NUCLEOTIDE SEQUENCE [LARGE SCALE GENOMIC DNA]</scope>
    <source>
        <strain evidence="10">KCTC 52366</strain>
    </source>
</reference>
<dbReference type="PRINTS" id="PR00344">
    <property type="entry name" value="BCTRLSENSOR"/>
</dbReference>
<dbReference type="PROSITE" id="PS50110">
    <property type="entry name" value="RESPONSE_REGULATORY"/>
    <property type="match status" value="1"/>
</dbReference>
<dbReference type="InterPro" id="IPR035965">
    <property type="entry name" value="PAS-like_dom_sf"/>
</dbReference>
<dbReference type="Gene3D" id="3.30.565.10">
    <property type="entry name" value="Histidine kinase-like ATPase, C-terminal domain"/>
    <property type="match status" value="1"/>
</dbReference>
<dbReference type="PROSITE" id="PS50112">
    <property type="entry name" value="PAS"/>
    <property type="match status" value="1"/>
</dbReference>
<dbReference type="Gene3D" id="3.30.450.20">
    <property type="entry name" value="PAS domain"/>
    <property type="match status" value="1"/>
</dbReference>
<dbReference type="InterPro" id="IPR003594">
    <property type="entry name" value="HATPase_dom"/>
</dbReference>
<feature type="transmembrane region" description="Helical" evidence="5">
    <location>
        <begin position="164"/>
        <end position="189"/>
    </location>
</feature>
<evidence type="ECO:0000256" key="4">
    <source>
        <dbReference type="PROSITE-ProRule" id="PRU00169"/>
    </source>
</evidence>
<keyword evidence="3 4" id="KW-0597">Phosphoprotein</keyword>
<feature type="transmembrane region" description="Helical" evidence="5">
    <location>
        <begin position="108"/>
        <end position="125"/>
    </location>
</feature>
<dbReference type="SUPFAM" id="SSF52172">
    <property type="entry name" value="CheY-like"/>
    <property type="match status" value="1"/>
</dbReference>
<dbReference type="Proteomes" id="UP001595632">
    <property type="component" value="Unassembled WGS sequence"/>
</dbReference>
<dbReference type="SUPFAM" id="SSF55874">
    <property type="entry name" value="ATPase domain of HSP90 chaperone/DNA topoisomerase II/histidine kinase"/>
    <property type="match status" value="1"/>
</dbReference>
<feature type="transmembrane region" description="Helical" evidence="5">
    <location>
        <begin position="137"/>
        <end position="158"/>
    </location>
</feature>
<dbReference type="InterPro" id="IPR003661">
    <property type="entry name" value="HisK_dim/P_dom"/>
</dbReference>
<feature type="domain" description="Response regulatory" evidence="7">
    <location>
        <begin position="642"/>
        <end position="756"/>
    </location>
</feature>
<keyword evidence="5" id="KW-0472">Membrane</keyword>
<dbReference type="InterPro" id="IPR011006">
    <property type="entry name" value="CheY-like_superfamily"/>
</dbReference>
<keyword evidence="9" id="KW-0547">Nucleotide-binding</keyword>
<evidence type="ECO:0000256" key="5">
    <source>
        <dbReference type="SAM" id="Phobius"/>
    </source>
</evidence>
<evidence type="ECO:0000259" key="8">
    <source>
        <dbReference type="PROSITE" id="PS50112"/>
    </source>
</evidence>
<evidence type="ECO:0000256" key="1">
    <source>
        <dbReference type="ARBA" id="ARBA00000085"/>
    </source>
</evidence>
<dbReference type="InterPro" id="IPR004358">
    <property type="entry name" value="Sig_transdc_His_kin-like_C"/>
</dbReference>
<dbReference type="SMART" id="SM00387">
    <property type="entry name" value="HATPase_c"/>
    <property type="match status" value="1"/>
</dbReference>
<keyword evidence="10" id="KW-1185">Reference proteome</keyword>
<dbReference type="Gene3D" id="1.10.287.130">
    <property type="match status" value="1"/>
</dbReference>
<dbReference type="Gene3D" id="3.40.50.2300">
    <property type="match status" value="1"/>
</dbReference>
<feature type="domain" description="PAS" evidence="8">
    <location>
        <begin position="275"/>
        <end position="311"/>
    </location>
</feature>
<keyword evidence="5" id="KW-0812">Transmembrane</keyword>
<feature type="modified residue" description="4-aspartylphosphate" evidence="4">
    <location>
        <position position="692"/>
    </location>
</feature>
<accession>A0ABV7GMJ5</accession>
<feature type="domain" description="Histidine kinase" evidence="6">
    <location>
        <begin position="412"/>
        <end position="623"/>
    </location>
</feature>
<dbReference type="InterPro" id="IPR001789">
    <property type="entry name" value="Sig_transdc_resp-reg_receiver"/>
</dbReference>
<dbReference type="SMART" id="SM00091">
    <property type="entry name" value="PAS"/>
    <property type="match status" value="1"/>
</dbReference>
<dbReference type="InterPro" id="IPR036097">
    <property type="entry name" value="HisK_dim/P_sf"/>
</dbReference>
<feature type="transmembrane region" description="Helical" evidence="5">
    <location>
        <begin position="210"/>
        <end position="229"/>
    </location>
</feature>
<dbReference type="PROSITE" id="PS50109">
    <property type="entry name" value="HIS_KIN"/>
    <property type="match status" value="1"/>
</dbReference>
<dbReference type="SMART" id="SM00388">
    <property type="entry name" value="HisKA"/>
    <property type="match status" value="1"/>
</dbReference>
<feature type="transmembrane region" description="Helical" evidence="5">
    <location>
        <begin position="12"/>
        <end position="33"/>
    </location>
</feature>
<sequence>MLTSRVDTHRASAICAAVVVATALVVLVVGWGFDVSLVVRLYPNFPAMVPGTAIALLLLGVAHLMALRGDHDSVRAARVLYVGAFGFTLVKLALHFEQHARLPESADRMAFATLIGLLLVVASGLCTTARRSLPERYGALIATTGILLCTVALVLYLYDPASVASIAIFLGLAIPTAVSLLLLFVAILLSSPTDNWLATLTAQGPAAESARSMLPLALSGPIFLCYLALLSTDVGLITPTLRLGTLAVLLSALAIAGVVRNARFYDEARRRGAAEQARLSRTFDGLSAAVFVVDSEGAVVMTNKAARQLVGNDATPEDWLQSAAFHSLDDRSPMEGAFHPVRQILAARGGHDLYAGWFGPGGAERALRFSAMDLPEDRVTLIVVSDETQSWMLQETLNRTERLDAIGQLSGGISHELANILGVIRLTSDTAVLGNDMTAMRTQLEAIRKACDRGADLMDRLLHLSREPTYTDTLVDVTEITRSALLLARGSMLERTDLVAKLDAIPELYVAVPGADLQSAVLNLLLNARNAVEASDRPGRVEVEMTADADEVTIRVSDTGIGMSDDVQRKAREPFFTTRRAYGGSGLGLSMVDSLARRTGGRLDIQSVPGKGTVIEMVLPRATGPGPQADEDTMIDGLHGISVLLVEDDRSFADAVTNALELFGVVPLLAHDAAQAMQVMEDHGAPDILLTDIGLPGGVFGDVLAVEAVARYPGLRVIYMSGNPSLLHRSDRDVPGLRLKKPIHPTGLANAIRLTMSGSAGGH</sequence>
<evidence type="ECO:0000259" key="6">
    <source>
        <dbReference type="PROSITE" id="PS50109"/>
    </source>
</evidence>
<dbReference type="EC" id="2.7.13.3" evidence="2"/>
<keyword evidence="5" id="KW-1133">Transmembrane helix</keyword>
<evidence type="ECO:0000256" key="3">
    <source>
        <dbReference type="ARBA" id="ARBA00022553"/>
    </source>
</evidence>
<feature type="transmembrane region" description="Helical" evidence="5">
    <location>
        <begin position="45"/>
        <end position="67"/>
    </location>
</feature>
<protein>
    <recommendedName>
        <fullName evidence="2">histidine kinase</fullName>
        <ecNumber evidence="2">2.7.13.3</ecNumber>
    </recommendedName>
</protein>
<dbReference type="InterPro" id="IPR000014">
    <property type="entry name" value="PAS"/>
</dbReference>
<dbReference type="PANTHER" id="PTHR43065">
    <property type="entry name" value="SENSOR HISTIDINE KINASE"/>
    <property type="match status" value="1"/>
</dbReference>
<dbReference type="SUPFAM" id="SSF47384">
    <property type="entry name" value="Homodimeric domain of signal transducing histidine kinase"/>
    <property type="match status" value="1"/>
</dbReference>
<name>A0ABV7GMJ5_9RHOB</name>
<dbReference type="InterPro" id="IPR005467">
    <property type="entry name" value="His_kinase_dom"/>
</dbReference>
<evidence type="ECO:0000259" key="7">
    <source>
        <dbReference type="PROSITE" id="PS50110"/>
    </source>
</evidence>
<keyword evidence="9" id="KW-0067">ATP-binding</keyword>
<dbReference type="SMART" id="SM00448">
    <property type="entry name" value="REC"/>
    <property type="match status" value="1"/>
</dbReference>
<evidence type="ECO:0000313" key="10">
    <source>
        <dbReference type="Proteomes" id="UP001595632"/>
    </source>
</evidence>
<comment type="catalytic activity">
    <reaction evidence="1">
        <text>ATP + protein L-histidine = ADP + protein N-phospho-L-histidine.</text>
        <dbReference type="EC" id="2.7.13.3"/>
    </reaction>
</comment>
<feature type="transmembrane region" description="Helical" evidence="5">
    <location>
        <begin position="241"/>
        <end position="262"/>
    </location>
</feature>
<proteinExistence type="predicted"/>
<dbReference type="RefSeq" id="WP_275631854.1">
    <property type="nucleotide sequence ID" value="NZ_JARGYD010000002.1"/>
</dbReference>
<comment type="caution">
    <text evidence="9">The sequence shown here is derived from an EMBL/GenBank/DDBJ whole genome shotgun (WGS) entry which is preliminary data.</text>
</comment>
<feature type="transmembrane region" description="Helical" evidence="5">
    <location>
        <begin position="79"/>
        <end position="96"/>
    </location>
</feature>
<dbReference type="PANTHER" id="PTHR43065:SF42">
    <property type="entry name" value="TWO-COMPONENT SENSOR PPRA"/>
    <property type="match status" value="1"/>
</dbReference>
<dbReference type="SUPFAM" id="SSF55785">
    <property type="entry name" value="PYP-like sensor domain (PAS domain)"/>
    <property type="match status" value="1"/>
</dbReference>
<evidence type="ECO:0000313" key="9">
    <source>
        <dbReference type="EMBL" id="MFC3141898.1"/>
    </source>
</evidence>
<organism evidence="9 10">
    <name type="scientific">Psychromarinibacter halotolerans</name>
    <dbReference type="NCBI Taxonomy" id="1775175"/>
    <lineage>
        <taxon>Bacteria</taxon>
        <taxon>Pseudomonadati</taxon>
        <taxon>Pseudomonadota</taxon>
        <taxon>Alphaproteobacteria</taxon>
        <taxon>Rhodobacterales</taxon>
        <taxon>Paracoccaceae</taxon>
        <taxon>Psychromarinibacter</taxon>
    </lineage>
</organism>
<evidence type="ECO:0000256" key="2">
    <source>
        <dbReference type="ARBA" id="ARBA00012438"/>
    </source>
</evidence>
<dbReference type="InterPro" id="IPR036890">
    <property type="entry name" value="HATPase_C_sf"/>
</dbReference>
<dbReference type="GO" id="GO:0005524">
    <property type="term" value="F:ATP binding"/>
    <property type="evidence" value="ECO:0007669"/>
    <property type="project" value="UniProtKB-KW"/>
</dbReference>
<dbReference type="CDD" id="cd00082">
    <property type="entry name" value="HisKA"/>
    <property type="match status" value="1"/>
</dbReference>
<dbReference type="EMBL" id="JBHRTB010000010">
    <property type="protein sequence ID" value="MFC3141898.1"/>
    <property type="molecule type" value="Genomic_DNA"/>
</dbReference>